<dbReference type="InterPro" id="IPR052159">
    <property type="entry name" value="Competence_DNA_uptake"/>
</dbReference>
<organism evidence="2 3">
    <name type="scientific">Clostridium acetobutylicum (strain ATCC 824 / DSM 792 / JCM 1419 / IAM 19013 / LMG 5710 / NBRC 13948 / NRRL B-527 / VKM B-1787 / 2291 / W)</name>
    <dbReference type="NCBI Taxonomy" id="272562"/>
    <lineage>
        <taxon>Bacteria</taxon>
        <taxon>Bacillati</taxon>
        <taxon>Bacillota</taxon>
        <taxon>Clostridia</taxon>
        <taxon>Eubacteriales</taxon>
        <taxon>Clostridiaceae</taxon>
        <taxon>Clostridium</taxon>
    </lineage>
</organism>
<dbReference type="RefSeq" id="WP_010964264.1">
    <property type="nucleotide sequence ID" value="NC_003030.1"/>
</dbReference>
<dbReference type="PANTHER" id="PTHR30619">
    <property type="entry name" value="DNA INTERNALIZATION/COMPETENCE PROTEIN COMEC/REC2"/>
    <property type="match status" value="1"/>
</dbReference>
<reference evidence="2 3" key="1">
    <citation type="journal article" date="2001" name="J. Bacteriol.">
        <title>Genome sequence and comparative analysis of the solvent-producing bacterium Clostridium acetobutylicum.</title>
        <authorList>
            <person name="Nolling J."/>
            <person name="Breton G."/>
            <person name="Omelchenko M.V."/>
            <person name="Makarova K.S."/>
            <person name="Zeng Q."/>
            <person name="Gibson R."/>
            <person name="Lee H.M."/>
            <person name="Dubois J."/>
            <person name="Qiu D."/>
            <person name="Hitti J."/>
            <person name="Wolf Y.I."/>
            <person name="Tatusov R.L."/>
            <person name="Sabathe F."/>
            <person name="Doucette-Stamm L."/>
            <person name="Soucaille P."/>
            <person name="Daly M.J."/>
            <person name="Bennett G.N."/>
            <person name="Koonin E.V."/>
            <person name="Smith D.R."/>
        </authorList>
    </citation>
    <scope>NUCLEOTIDE SEQUENCE [LARGE SCALE GENOMIC DNA]</scope>
    <source>
        <strain evidence="3">ATCC 824 / DSM 792 / JCM 1419 / LMG 5710 / VKM B-1787</strain>
    </source>
</reference>
<name>Q97KH3_CLOAB</name>
<feature type="domain" description="Metallo-beta-lactamase" evidence="1">
    <location>
        <begin position="49"/>
        <end position="242"/>
    </location>
</feature>
<dbReference type="STRING" id="272562.CA_C0946"/>
<dbReference type="SUPFAM" id="SSF56281">
    <property type="entry name" value="Metallo-hydrolase/oxidoreductase"/>
    <property type="match status" value="1"/>
</dbReference>
<dbReference type="KEGG" id="cac:CA_C0946"/>
<dbReference type="InterPro" id="IPR035681">
    <property type="entry name" value="ComA-like_MBL"/>
</dbReference>
<evidence type="ECO:0000313" key="3">
    <source>
        <dbReference type="Proteomes" id="UP000000814"/>
    </source>
</evidence>
<keyword evidence="3" id="KW-1185">Reference proteome</keyword>
<sequence length="320" mass="35144">MRNNIKKLSLIFCFIFTIMFLSAWSKVGNVNVMAANFNNLKVHYIDVGQGDSELIQCGGKNMLIDTGTNESTSNLMSYLKNQNVQKIDYLVLTHPHEDHIGGADEVINNFNIGTIYMPNVATNTQTYKDVIQAMRNKGLTATNPVVGSTFKVGSANCIVYGPINTNSENLNTYSIVIKLTYGNNKFMFTGDAQSSNEPDMINAGFDLSADVLKVGHHGSHTSSSQDFLNAVNPKYAVISCGLGNDYGHPHKVTMDKLEAMNIPVYRTDENGTIVCTSDGNNISFNCEPGDYKDGSELAGGESYSYMKIDMRKLLSFSINK</sequence>
<dbReference type="InterPro" id="IPR036866">
    <property type="entry name" value="RibonucZ/Hydroxyglut_hydro"/>
</dbReference>
<evidence type="ECO:0000259" key="1">
    <source>
        <dbReference type="SMART" id="SM00849"/>
    </source>
</evidence>
<dbReference type="Gene3D" id="3.60.15.10">
    <property type="entry name" value="Ribonuclease Z/Hydroxyacylglutathione hydrolase-like"/>
    <property type="match status" value="1"/>
</dbReference>
<keyword evidence="2" id="KW-0378">Hydrolase</keyword>
<dbReference type="OrthoDB" id="9761531at2"/>
<dbReference type="Proteomes" id="UP000000814">
    <property type="component" value="Chromosome"/>
</dbReference>
<dbReference type="GO" id="GO:0016787">
    <property type="term" value="F:hydrolase activity"/>
    <property type="evidence" value="ECO:0007669"/>
    <property type="project" value="UniProtKB-KW"/>
</dbReference>
<dbReference type="PATRIC" id="fig|272562.8.peg.1156"/>
<dbReference type="eggNOG" id="COG2333">
    <property type="taxonomic scope" value="Bacteria"/>
</dbReference>
<dbReference type="HOGENOM" id="CLU_010363_0_3_9"/>
<dbReference type="InterPro" id="IPR001279">
    <property type="entry name" value="Metallo-B-lactamas"/>
</dbReference>
<dbReference type="SMART" id="SM00849">
    <property type="entry name" value="Lactamase_B"/>
    <property type="match status" value="1"/>
</dbReference>
<gene>
    <name evidence="2" type="ordered locus">CA_C0946</name>
</gene>
<evidence type="ECO:0000313" key="2">
    <source>
        <dbReference type="EMBL" id="AAK78922.1"/>
    </source>
</evidence>
<dbReference type="PIR" id="G97016">
    <property type="entry name" value="G97016"/>
</dbReference>
<dbReference type="CDD" id="cd07731">
    <property type="entry name" value="ComA-like_MBL-fold"/>
    <property type="match status" value="1"/>
</dbReference>
<dbReference type="PANTHER" id="PTHR30619:SF7">
    <property type="entry name" value="BETA-LACTAMASE DOMAIN PROTEIN"/>
    <property type="match status" value="1"/>
</dbReference>
<protein>
    <submittedName>
        <fullName evidence="2">ComE-like protein, Metallo beta-lactamase superfamily hydrolase, secreted</fullName>
    </submittedName>
</protein>
<proteinExistence type="predicted"/>
<dbReference type="AlphaFoldDB" id="Q97KH3"/>
<dbReference type="Pfam" id="PF00753">
    <property type="entry name" value="Lactamase_B"/>
    <property type="match status" value="1"/>
</dbReference>
<dbReference type="EMBL" id="AE001437">
    <property type="protein sequence ID" value="AAK78922.1"/>
    <property type="molecule type" value="Genomic_DNA"/>
</dbReference>
<accession>Q97KH3</accession>